<evidence type="ECO:0000256" key="4">
    <source>
        <dbReference type="ARBA" id="ARBA00022516"/>
    </source>
</evidence>
<evidence type="ECO:0000256" key="1">
    <source>
        <dbReference type="ARBA" id="ARBA00004477"/>
    </source>
</evidence>
<evidence type="ECO:0000256" key="19">
    <source>
        <dbReference type="SAM" id="Phobius"/>
    </source>
</evidence>
<keyword evidence="6 19" id="KW-0812">Transmembrane</keyword>
<feature type="region of interest" description="Disordered" evidence="18">
    <location>
        <begin position="78"/>
        <end position="100"/>
    </location>
</feature>
<evidence type="ECO:0000256" key="7">
    <source>
        <dbReference type="ARBA" id="ARBA00022707"/>
    </source>
</evidence>
<keyword evidence="13" id="KW-1208">Phospholipid metabolism</keyword>
<proteinExistence type="inferred from homology"/>
<evidence type="ECO:0000256" key="16">
    <source>
        <dbReference type="ARBA" id="ARBA00040945"/>
    </source>
</evidence>
<organism evidence="20 21">
    <name type="scientific">Eptatretus burgeri</name>
    <name type="common">Inshore hagfish</name>
    <dbReference type="NCBI Taxonomy" id="7764"/>
    <lineage>
        <taxon>Eukaryota</taxon>
        <taxon>Metazoa</taxon>
        <taxon>Chordata</taxon>
        <taxon>Craniata</taxon>
        <taxon>Vertebrata</taxon>
        <taxon>Cyclostomata</taxon>
        <taxon>Myxini</taxon>
        <taxon>Myxiniformes</taxon>
        <taxon>Myxinidae</taxon>
        <taxon>Eptatretinae</taxon>
        <taxon>Eptatretus</taxon>
    </lineage>
</organism>
<keyword evidence="4" id="KW-0444">Lipid biosynthesis</keyword>
<keyword evidence="10" id="KW-0443">Lipid metabolism</keyword>
<keyword evidence="14" id="KW-0449">Lipoprotein</keyword>
<comment type="function">
    <text evidence="15">Enhances the incorporation of serine into phosphatidylserine and sphingolipids.</text>
</comment>
<evidence type="ECO:0000256" key="8">
    <source>
        <dbReference type="ARBA" id="ARBA00022824"/>
    </source>
</evidence>
<comment type="similarity">
    <text evidence="2">Belongs to the TDE1 family.</text>
</comment>
<reference evidence="20" key="1">
    <citation type="submission" date="2025-08" db="UniProtKB">
        <authorList>
            <consortium name="Ensembl"/>
        </authorList>
    </citation>
    <scope>IDENTIFICATION</scope>
</reference>
<protein>
    <recommendedName>
        <fullName evidence="16">Serine incorporator 1</fullName>
    </recommendedName>
    <alternativeName>
        <fullName evidence="17">Tumor differentially expressed protein 2</fullName>
    </alternativeName>
</protein>
<evidence type="ECO:0000256" key="10">
    <source>
        <dbReference type="ARBA" id="ARBA00023098"/>
    </source>
</evidence>
<dbReference type="GO" id="GO:0008654">
    <property type="term" value="P:phospholipid biosynthetic process"/>
    <property type="evidence" value="ECO:0007669"/>
    <property type="project" value="UniProtKB-KW"/>
</dbReference>
<keyword evidence="12" id="KW-0594">Phospholipid biosynthesis</keyword>
<evidence type="ECO:0000313" key="20">
    <source>
        <dbReference type="Ensembl" id="ENSEBUP00000011414.1"/>
    </source>
</evidence>
<keyword evidence="9 19" id="KW-1133">Transmembrane helix</keyword>
<dbReference type="Pfam" id="PF03348">
    <property type="entry name" value="Serinc"/>
    <property type="match status" value="1"/>
</dbReference>
<reference evidence="20" key="2">
    <citation type="submission" date="2025-09" db="UniProtKB">
        <authorList>
            <consortium name="Ensembl"/>
        </authorList>
    </citation>
    <scope>IDENTIFICATION</scope>
</reference>
<evidence type="ECO:0000256" key="17">
    <source>
        <dbReference type="ARBA" id="ARBA00041691"/>
    </source>
</evidence>
<name>A0A8C4Q7Z3_EPTBU</name>
<dbReference type="InterPro" id="IPR005016">
    <property type="entry name" value="TDE1/TMS"/>
</dbReference>
<dbReference type="PANTHER" id="PTHR10383:SF15">
    <property type="entry name" value="SERINE INCORPORATOR 1"/>
    <property type="match status" value="1"/>
</dbReference>
<evidence type="ECO:0000256" key="18">
    <source>
        <dbReference type="SAM" id="MobiDB-lite"/>
    </source>
</evidence>
<comment type="subcellular location">
    <subcellularLocation>
        <location evidence="1">Endoplasmic reticulum membrane</location>
        <topology evidence="1">Multi-pass membrane protein</topology>
    </subcellularLocation>
</comment>
<keyword evidence="7" id="KW-0519">Myristate</keyword>
<evidence type="ECO:0000256" key="14">
    <source>
        <dbReference type="ARBA" id="ARBA00023288"/>
    </source>
</evidence>
<evidence type="ECO:0000256" key="12">
    <source>
        <dbReference type="ARBA" id="ARBA00023209"/>
    </source>
</evidence>
<evidence type="ECO:0000256" key="3">
    <source>
        <dbReference type="ARBA" id="ARBA00011492"/>
    </source>
</evidence>
<feature type="transmembrane region" description="Helical" evidence="19">
    <location>
        <begin position="35"/>
        <end position="56"/>
    </location>
</feature>
<keyword evidence="5" id="KW-0597">Phosphoprotein</keyword>
<evidence type="ECO:0000256" key="2">
    <source>
        <dbReference type="ARBA" id="ARBA00006665"/>
    </source>
</evidence>
<keyword evidence="8" id="KW-0256">Endoplasmic reticulum</keyword>
<evidence type="ECO:0000256" key="9">
    <source>
        <dbReference type="ARBA" id="ARBA00022989"/>
    </source>
</evidence>
<accession>A0A8C4Q7Z3</accession>
<keyword evidence="21" id="KW-1185">Reference proteome</keyword>
<dbReference type="Proteomes" id="UP000694388">
    <property type="component" value="Unplaced"/>
</dbReference>
<keyword evidence="11 19" id="KW-0472">Membrane</keyword>
<dbReference type="GeneTree" id="ENSGT01030000234623"/>
<evidence type="ECO:0000313" key="21">
    <source>
        <dbReference type="Proteomes" id="UP000694388"/>
    </source>
</evidence>
<evidence type="ECO:0000256" key="11">
    <source>
        <dbReference type="ARBA" id="ARBA00023136"/>
    </source>
</evidence>
<evidence type="ECO:0000256" key="15">
    <source>
        <dbReference type="ARBA" id="ARBA00037552"/>
    </source>
</evidence>
<dbReference type="Ensembl" id="ENSEBUT00000011983.1">
    <property type="protein sequence ID" value="ENSEBUP00000011414.1"/>
    <property type="gene ID" value="ENSEBUG00000007322.1"/>
</dbReference>
<evidence type="ECO:0000256" key="5">
    <source>
        <dbReference type="ARBA" id="ARBA00022553"/>
    </source>
</evidence>
<feature type="transmembrane region" description="Helical" evidence="19">
    <location>
        <begin position="112"/>
        <end position="132"/>
    </location>
</feature>
<comment type="subunit">
    <text evidence="3">Interacts with SPTLC1.</text>
</comment>
<dbReference type="AlphaFoldDB" id="A0A8C4Q7Z3"/>
<dbReference type="GO" id="GO:0005789">
    <property type="term" value="C:endoplasmic reticulum membrane"/>
    <property type="evidence" value="ECO:0007669"/>
    <property type="project" value="UniProtKB-SubCell"/>
</dbReference>
<evidence type="ECO:0000256" key="6">
    <source>
        <dbReference type="ARBA" id="ARBA00022692"/>
    </source>
</evidence>
<sequence>MGFRLDNCVASFVFPPFLVSHTWSPFGKIRVTLRVTLVLFFFLCYLTNHFFFLFSIRTSSNSQVSKLTLSGAESTLLDSTSETSSAQDVRVEEGNSRAEDNEKDGVQYSYSFFHFMLFLSSLYVMMTLTNWYRYAMFTYLHFRHGGWERALNVVGRRFRVLGPSGQEEGREPCVGPS</sequence>
<feature type="compositionally biased region" description="Basic and acidic residues" evidence="18">
    <location>
        <begin position="89"/>
        <end position="100"/>
    </location>
</feature>
<evidence type="ECO:0000256" key="13">
    <source>
        <dbReference type="ARBA" id="ARBA00023264"/>
    </source>
</evidence>
<dbReference type="PANTHER" id="PTHR10383">
    <property type="entry name" value="SERINE INCORPORATOR"/>
    <property type="match status" value="1"/>
</dbReference>